<accession>A0A9D7XNA8</accession>
<proteinExistence type="predicted"/>
<sequence>MHCFPAPWAIDTASAPPVSIVLTSGDSCAGTPKLLNVSPVLGYCQYYWSTGATGTGIIVSNAGTYTVLAVDTLTGCSSSASIIIHPLPDLCFVPVGCYIMCDNDTLCGPPNLASYQWNKNGVPIPEATMMWYVVTMNGSYSLTGTNSFGCSKTSDSLSSWSSLAAVIPAQWSVTPHLVPTAGDSCCW</sequence>
<evidence type="ECO:0000313" key="1">
    <source>
        <dbReference type="EMBL" id="MBK9983154.1"/>
    </source>
</evidence>
<dbReference type="InterPro" id="IPR013783">
    <property type="entry name" value="Ig-like_fold"/>
</dbReference>
<dbReference type="Gene3D" id="2.60.40.10">
    <property type="entry name" value="Immunoglobulins"/>
    <property type="match status" value="1"/>
</dbReference>
<dbReference type="Proteomes" id="UP000808337">
    <property type="component" value="Unassembled WGS sequence"/>
</dbReference>
<evidence type="ECO:0000313" key="2">
    <source>
        <dbReference type="Proteomes" id="UP000808337"/>
    </source>
</evidence>
<evidence type="ECO:0008006" key="3">
    <source>
        <dbReference type="Google" id="ProtNLM"/>
    </source>
</evidence>
<protein>
    <recommendedName>
        <fullName evidence="3">Ig-like domain-containing protein</fullName>
    </recommendedName>
</protein>
<dbReference type="EMBL" id="JADKGY010000010">
    <property type="protein sequence ID" value="MBK9983154.1"/>
    <property type="molecule type" value="Genomic_DNA"/>
</dbReference>
<name>A0A9D7XNA8_9BACT</name>
<dbReference type="AlphaFoldDB" id="A0A9D7XNA8"/>
<reference evidence="1 2" key="1">
    <citation type="submission" date="2020-10" db="EMBL/GenBank/DDBJ databases">
        <title>Connecting structure to function with the recovery of over 1000 high-quality activated sludge metagenome-assembled genomes encoding full-length rRNA genes using long-read sequencing.</title>
        <authorList>
            <person name="Singleton C.M."/>
            <person name="Petriglieri F."/>
            <person name="Kristensen J.M."/>
            <person name="Kirkegaard R.H."/>
            <person name="Michaelsen T.Y."/>
            <person name="Andersen M.H."/>
            <person name="Karst S.M."/>
            <person name="Dueholm M.S."/>
            <person name="Nielsen P.H."/>
            <person name="Albertsen M."/>
        </authorList>
    </citation>
    <scope>NUCLEOTIDE SEQUENCE [LARGE SCALE GENOMIC DNA]</scope>
    <source>
        <strain evidence="1">Ribe_18-Q3-R11-54_MAXAC.273</strain>
    </source>
</reference>
<comment type="caution">
    <text evidence="1">The sequence shown here is derived from an EMBL/GenBank/DDBJ whole genome shotgun (WGS) entry which is preliminary data.</text>
</comment>
<gene>
    <name evidence="1" type="ORF">IPP15_12180</name>
</gene>
<organism evidence="1 2">
    <name type="scientific">Candidatus Opimibacter skivensis</name>
    <dbReference type="NCBI Taxonomy" id="2982028"/>
    <lineage>
        <taxon>Bacteria</taxon>
        <taxon>Pseudomonadati</taxon>
        <taxon>Bacteroidota</taxon>
        <taxon>Saprospiria</taxon>
        <taxon>Saprospirales</taxon>
        <taxon>Saprospiraceae</taxon>
        <taxon>Candidatus Opimibacter</taxon>
    </lineage>
</organism>